<gene>
    <name evidence="1" type="ORF">REIFOR_01753</name>
</gene>
<dbReference type="EMBL" id="CP011797">
    <property type="protein sequence ID" value="ATX76891.1"/>
    <property type="molecule type" value="Genomic_DNA"/>
</dbReference>
<reference evidence="1 2" key="1">
    <citation type="journal article" date="2017" name="Environ. Microbiol.">
        <title>Genomic and physiological analyses of 'Reinekea forsetii' reveal a versatile opportunistic lifestyle during spring algae blooms.</title>
        <authorList>
            <person name="Avci B."/>
            <person name="Hahnke R.L."/>
            <person name="Chafee M."/>
            <person name="Fischer T."/>
            <person name="Gruber-Vodicka H."/>
            <person name="Tegetmeyer H.E."/>
            <person name="Harder J."/>
            <person name="Fuchs B.M."/>
            <person name="Amann R.I."/>
            <person name="Teeling H."/>
        </authorList>
    </citation>
    <scope>NUCLEOTIDE SEQUENCE [LARGE SCALE GENOMIC DNA]</scope>
    <source>
        <strain evidence="1 2">Hel1_31_D35</strain>
    </source>
</reference>
<dbReference type="InterPro" id="IPR021457">
    <property type="entry name" value="DUF3108"/>
</dbReference>
<organism evidence="1 2">
    <name type="scientific">Reinekea forsetii</name>
    <dbReference type="NCBI Taxonomy" id="1336806"/>
    <lineage>
        <taxon>Bacteria</taxon>
        <taxon>Pseudomonadati</taxon>
        <taxon>Pseudomonadota</taxon>
        <taxon>Gammaproteobacteria</taxon>
        <taxon>Oceanospirillales</taxon>
        <taxon>Saccharospirillaceae</taxon>
        <taxon>Reinekea</taxon>
    </lineage>
</organism>
<name>A0A2K8KSP5_9GAMM</name>
<evidence type="ECO:0000313" key="2">
    <source>
        <dbReference type="Proteomes" id="UP000229757"/>
    </source>
</evidence>
<evidence type="ECO:0008006" key="3">
    <source>
        <dbReference type="Google" id="ProtNLM"/>
    </source>
</evidence>
<dbReference type="KEGG" id="rfo:REIFOR_01753"/>
<keyword evidence="2" id="KW-1185">Reference proteome</keyword>
<protein>
    <recommendedName>
        <fullName evidence="3">DUF3108 domain-containing protein</fullName>
    </recommendedName>
</protein>
<accession>A0A2K8KSP5</accession>
<dbReference type="RefSeq" id="WP_100257198.1">
    <property type="nucleotide sequence ID" value="NZ_JABBBP010000091.1"/>
</dbReference>
<dbReference type="AlphaFoldDB" id="A0A2K8KSP5"/>
<proteinExistence type="predicted"/>
<evidence type="ECO:0000313" key="1">
    <source>
        <dbReference type="EMBL" id="ATX76891.1"/>
    </source>
</evidence>
<sequence>MPLLSSCKSLGVFLVTCLIAGQSLALSNYRAEITATRHGALDIKLDGVMTFFSDVQGNWSLQLETDGGPINSFERSVGETVEGQYRPLSYQRDSKVLFFKEHVDWQFDWGKEWLTGYVKKDFFEYSLASPIHDPMSFQLPMRAALMEGGKSFAFQFMRHNRPVALKFEVIGEELLLLPNGRVHTLIIKQLWPLQSKQKKLIWVAPELEFVPIRFATFDDGKIENDILVERLWLDDEEVTFQP</sequence>
<dbReference type="Proteomes" id="UP000229757">
    <property type="component" value="Chromosome"/>
</dbReference>
<dbReference type="Pfam" id="PF11306">
    <property type="entry name" value="DUF3108"/>
    <property type="match status" value="1"/>
</dbReference>